<dbReference type="GO" id="GO:0043953">
    <property type="term" value="P:protein transport by the Tat complex"/>
    <property type="evidence" value="ECO:0007669"/>
    <property type="project" value="UniProtKB-UniRule"/>
</dbReference>
<comment type="function">
    <text evidence="9">Part of the twin-arginine translocation (Tat) system that transports large folded proteins containing a characteristic twin-arginine motif in their signal peptide across membranes. Together with TatC, TatB is part of a receptor directly interacting with Tat signal peptides. TatB may form an oligomeric binding site that transiently accommodates folded Tat precursor proteins before their translocation.</text>
</comment>
<reference evidence="13" key="1">
    <citation type="journal article" date="2017" name="Int. J. Syst. Evol. Microbiol.">
        <title>Notoacmeibacter marinus gen. nov., sp. nov., isolated from the gut of a limpet and proposal of Notoacmeibacteraceae fam. nov. in the order Rhizobiales of the class Alphaproteobacteria.</title>
        <authorList>
            <person name="Huang Z."/>
            <person name="Guo F."/>
            <person name="Lai Q."/>
        </authorList>
    </citation>
    <scope>NUCLEOTIDE SEQUENCE [LARGE SCALE GENOMIC DNA]</scope>
    <source>
        <strain evidence="13">XMTR2A4</strain>
    </source>
</reference>
<evidence type="ECO:0000256" key="7">
    <source>
        <dbReference type="ARBA" id="ARBA00023010"/>
    </source>
</evidence>
<dbReference type="Pfam" id="PF02416">
    <property type="entry name" value="TatA_B_E"/>
    <property type="match status" value="1"/>
</dbReference>
<comment type="similarity">
    <text evidence="9">Belongs to the TatB family.</text>
</comment>
<dbReference type="Proteomes" id="UP000215405">
    <property type="component" value="Unassembled WGS sequence"/>
</dbReference>
<keyword evidence="5 9" id="KW-0653">Protein transport</keyword>
<dbReference type="PRINTS" id="PR01506">
    <property type="entry name" value="TATBPROTEIN"/>
</dbReference>
<name>A0A231UWE6_9HYPH</name>
<keyword evidence="7 9" id="KW-0811">Translocation</keyword>
<evidence type="ECO:0000256" key="4">
    <source>
        <dbReference type="ARBA" id="ARBA00022692"/>
    </source>
</evidence>
<accession>A0A231UWE6</accession>
<feature type="compositionally biased region" description="Low complexity" evidence="10">
    <location>
        <begin position="99"/>
        <end position="113"/>
    </location>
</feature>
<dbReference type="AlphaFoldDB" id="A0A231UWE6"/>
<gene>
    <name evidence="9" type="primary">tatB</name>
    <name evidence="12" type="ORF">B7H23_08595</name>
</gene>
<dbReference type="PANTHER" id="PTHR33162:SF1">
    <property type="entry name" value="SEC-INDEPENDENT PROTEIN TRANSLOCASE PROTEIN TATA, CHLOROPLASTIC"/>
    <property type="match status" value="1"/>
</dbReference>
<keyword evidence="3 9" id="KW-1003">Cell membrane</keyword>
<keyword evidence="6 9" id="KW-1133">Transmembrane helix</keyword>
<comment type="subcellular location">
    <subcellularLocation>
        <location evidence="9">Cell membrane</location>
        <topology evidence="9">Single-pass membrane protein</topology>
    </subcellularLocation>
    <subcellularLocation>
        <location evidence="1">Membrane</location>
        <topology evidence="1">Single-pass membrane protein</topology>
    </subcellularLocation>
</comment>
<dbReference type="InterPro" id="IPR018448">
    <property type="entry name" value="TatB"/>
</dbReference>
<comment type="subunit">
    <text evidence="9">The Tat system comprises two distinct complexes: a TatABC complex, containing multiple copies of TatA, TatB and TatC subunits, and a separate TatA complex, containing only TatA subunits. Substrates initially bind to the TatABC complex, which probably triggers association of the separate TatA complex to form the active translocon.</text>
</comment>
<evidence type="ECO:0000256" key="6">
    <source>
        <dbReference type="ARBA" id="ARBA00022989"/>
    </source>
</evidence>
<keyword evidence="4 9" id="KW-0812">Transmembrane</keyword>
<evidence type="ECO:0000256" key="1">
    <source>
        <dbReference type="ARBA" id="ARBA00004167"/>
    </source>
</evidence>
<dbReference type="GO" id="GO:0008320">
    <property type="term" value="F:protein transmembrane transporter activity"/>
    <property type="evidence" value="ECO:0007669"/>
    <property type="project" value="UniProtKB-UniRule"/>
</dbReference>
<dbReference type="NCBIfam" id="TIGR01410">
    <property type="entry name" value="tatB"/>
    <property type="match status" value="1"/>
</dbReference>
<dbReference type="InterPro" id="IPR003369">
    <property type="entry name" value="TatA/B/E"/>
</dbReference>
<evidence type="ECO:0000256" key="2">
    <source>
        <dbReference type="ARBA" id="ARBA00022448"/>
    </source>
</evidence>
<keyword evidence="13" id="KW-1185">Reference proteome</keyword>
<keyword evidence="2 9" id="KW-0813">Transport</keyword>
<protein>
    <recommendedName>
        <fullName evidence="9">Sec-independent protein translocase protein TatB</fullName>
    </recommendedName>
</protein>
<dbReference type="EMBL" id="NBYO01000002">
    <property type="protein sequence ID" value="OXT00224.1"/>
    <property type="molecule type" value="Genomic_DNA"/>
</dbReference>
<dbReference type="GO" id="GO:0033281">
    <property type="term" value="C:TAT protein transport complex"/>
    <property type="evidence" value="ECO:0007669"/>
    <property type="project" value="UniProtKB-UniRule"/>
</dbReference>
<evidence type="ECO:0000313" key="12">
    <source>
        <dbReference type="EMBL" id="OXT00224.1"/>
    </source>
</evidence>
<dbReference type="RefSeq" id="WP_094077049.1">
    <property type="nucleotide sequence ID" value="NZ_NBYO01000002.1"/>
</dbReference>
<evidence type="ECO:0000256" key="11">
    <source>
        <dbReference type="SAM" id="Phobius"/>
    </source>
</evidence>
<comment type="caution">
    <text evidence="12">The sequence shown here is derived from an EMBL/GenBank/DDBJ whole genome shotgun (WGS) entry which is preliminary data.</text>
</comment>
<proteinExistence type="inferred from homology"/>
<dbReference type="PANTHER" id="PTHR33162">
    <property type="entry name" value="SEC-INDEPENDENT PROTEIN TRANSLOCASE PROTEIN TATA, CHLOROPLASTIC"/>
    <property type="match status" value="1"/>
</dbReference>
<evidence type="ECO:0000256" key="8">
    <source>
        <dbReference type="ARBA" id="ARBA00023136"/>
    </source>
</evidence>
<sequence>MLDIGWPELLVVTVVLIVVVGPKDLPRMLRTFGRTTSKVRSMAGDFRKQFDEALKEAELDDVKDLVDTARSLNPKNAIRRELSSLDKIGRKMETDLKGAANAKDSSKAAKPASDQVEPAAPVKGAGSGDDDTPAPESTAPIAPPEGASAAGKAKPKTAEEGQS</sequence>
<evidence type="ECO:0000256" key="5">
    <source>
        <dbReference type="ARBA" id="ARBA00022927"/>
    </source>
</evidence>
<feature type="transmembrane region" description="Helical" evidence="11">
    <location>
        <begin position="6"/>
        <end position="25"/>
    </location>
</feature>
<evidence type="ECO:0000256" key="3">
    <source>
        <dbReference type="ARBA" id="ARBA00022475"/>
    </source>
</evidence>
<evidence type="ECO:0000256" key="10">
    <source>
        <dbReference type="SAM" id="MobiDB-lite"/>
    </source>
</evidence>
<organism evidence="12 13">
    <name type="scientific">Notoacmeibacter marinus</name>
    <dbReference type="NCBI Taxonomy" id="1876515"/>
    <lineage>
        <taxon>Bacteria</taxon>
        <taxon>Pseudomonadati</taxon>
        <taxon>Pseudomonadota</taxon>
        <taxon>Alphaproteobacteria</taxon>
        <taxon>Hyphomicrobiales</taxon>
        <taxon>Notoacmeibacteraceae</taxon>
        <taxon>Notoacmeibacter</taxon>
    </lineage>
</organism>
<evidence type="ECO:0000256" key="9">
    <source>
        <dbReference type="HAMAP-Rule" id="MF_00237"/>
    </source>
</evidence>
<dbReference type="HAMAP" id="MF_00237">
    <property type="entry name" value="TatB"/>
    <property type="match status" value="1"/>
</dbReference>
<keyword evidence="8 9" id="KW-0472">Membrane</keyword>
<dbReference type="Gene3D" id="1.20.5.3310">
    <property type="match status" value="1"/>
</dbReference>
<feature type="region of interest" description="Disordered" evidence="10">
    <location>
        <begin position="96"/>
        <end position="163"/>
    </location>
</feature>
<evidence type="ECO:0000313" key="13">
    <source>
        <dbReference type="Proteomes" id="UP000215405"/>
    </source>
</evidence>